<dbReference type="EMBL" id="JH687891">
    <property type="protein sequence ID" value="EJD35421.1"/>
    <property type="molecule type" value="Genomic_DNA"/>
</dbReference>
<dbReference type="KEGG" id="adl:AURDEDRAFT_175514"/>
<dbReference type="InParanoid" id="J0WRR1"/>
<feature type="compositionally biased region" description="Acidic residues" evidence="1">
    <location>
        <begin position="176"/>
        <end position="185"/>
    </location>
</feature>
<feature type="region of interest" description="Disordered" evidence="1">
    <location>
        <begin position="158"/>
        <end position="192"/>
    </location>
</feature>
<dbReference type="AlphaFoldDB" id="J0WRR1"/>
<proteinExistence type="predicted"/>
<sequence length="192" mass="21629">MRPPLDLDVLIAHISSIVRLPADCFQLLTKRIEPVRRKTVHYLLRIGVVSSNSEQRFAHLIEIECPRDARLRGSYGQSYDPLHRALTAPRLVAARAPGGVPSACTARVLRTLWCPVYAAQPRRAVASAQHTQTARENDCFSSPRVESSVCNPRFLFPESSARARTQDPPMHRDSYEPEDELDDIESQMVVDK</sequence>
<dbReference type="Proteomes" id="UP000006514">
    <property type="component" value="Unassembled WGS sequence"/>
</dbReference>
<protein>
    <submittedName>
        <fullName evidence="2">Uncharacterized protein</fullName>
    </submittedName>
</protein>
<organism evidence="2 3">
    <name type="scientific">Auricularia subglabra (strain TFB-10046 / SS5)</name>
    <name type="common">White-rot fungus</name>
    <name type="synonym">Auricularia delicata (strain TFB10046)</name>
    <dbReference type="NCBI Taxonomy" id="717982"/>
    <lineage>
        <taxon>Eukaryota</taxon>
        <taxon>Fungi</taxon>
        <taxon>Dikarya</taxon>
        <taxon>Basidiomycota</taxon>
        <taxon>Agaricomycotina</taxon>
        <taxon>Agaricomycetes</taxon>
        <taxon>Auriculariales</taxon>
        <taxon>Auriculariaceae</taxon>
        <taxon>Auricularia</taxon>
    </lineage>
</organism>
<evidence type="ECO:0000256" key="1">
    <source>
        <dbReference type="SAM" id="MobiDB-lite"/>
    </source>
</evidence>
<accession>J0WRR1</accession>
<keyword evidence="3" id="KW-1185">Reference proteome</keyword>
<evidence type="ECO:0000313" key="2">
    <source>
        <dbReference type="EMBL" id="EJD35421.1"/>
    </source>
</evidence>
<name>J0WRR1_AURST</name>
<reference evidence="3" key="1">
    <citation type="journal article" date="2012" name="Science">
        <title>The Paleozoic origin of enzymatic lignin decomposition reconstructed from 31 fungal genomes.</title>
        <authorList>
            <person name="Floudas D."/>
            <person name="Binder M."/>
            <person name="Riley R."/>
            <person name="Barry K."/>
            <person name="Blanchette R.A."/>
            <person name="Henrissat B."/>
            <person name="Martinez A.T."/>
            <person name="Otillar R."/>
            <person name="Spatafora J.W."/>
            <person name="Yadav J.S."/>
            <person name="Aerts A."/>
            <person name="Benoit I."/>
            <person name="Boyd A."/>
            <person name="Carlson A."/>
            <person name="Copeland A."/>
            <person name="Coutinho P.M."/>
            <person name="de Vries R.P."/>
            <person name="Ferreira P."/>
            <person name="Findley K."/>
            <person name="Foster B."/>
            <person name="Gaskell J."/>
            <person name="Glotzer D."/>
            <person name="Gorecki P."/>
            <person name="Heitman J."/>
            <person name="Hesse C."/>
            <person name="Hori C."/>
            <person name="Igarashi K."/>
            <person name="Jurgens J.A."/>
            <person name="Kallen N."/>
            <person name="Kersten P."/>
            <person name="Kohler A."/>
            <person name="Kuees U."/>
            <person name="Kumar T.K.A."/>
            <person name="Kuo A."/>
            <person name="LaButti K."/>
            <person name="Larrondo L.F."/>
            <person name="Lindquist E."/>
            <person name="Ling A."/>
            <person name="Lombard V."/>
            <person name="Lucas S."/>
            <person name="Lundell T."/>
            <person name="Martin R."/>
            <person name="McLaughlin D.J."/>
            <person name="Morgenstern I."/>
            <person name="Morin E."/>
            <person name="Murat C."/>
            <person name="Nagy L.G."/>
            <person name="Nolan M."/>
            <person name="Ohm R.A."/>
            <person name="Patyshakuliyeva A."/>
            <person name="Rokas A."/>
            <person name="Ruiz-Duenas F.J."/>
            <person name="Sabat G."/>
            <person name="Salamov A."/>
            <person name="Samejima M."/>
            <person name="Schmutz J."/>
            <person name="Slot J.C."/>
            <person name="St John F."/>
            <person name="Stenlid J."/>
            <person name="Sun H."/>
            <person name="Sun S."/>
            <person name="Syed K."/>
            <person name="Tsang A."/>
            <person name="Wiebenga A."/>
            <person name="Young D."/>
            <person name="Pisabarro A."/>
            <person name="Eastwood D.C."/>
            <person name="Martin F."/>
            <person name="Cullen D."/>
            <person name="Grigoriev I.V."/>
            <person name="Hibbett D.S."/>
        </authorList>
    </citation>
    <scope>NUCLEOTIDE SEQUENCE [LARGE SCALE GENOMIC DNA]</scope>
    <source>
        <strain evidence="3">TFB10046</strain>
    </source>
</reference>
<gene>
    <name evidence="2" type="ORF">AURDEDRAFT_175514</name>
</gene>
<evidence type="ECO:0000313" key="3">
    <source>
        <dbReference type="Proteomes" id="UP000006514"/>
    </source>
</evidence>